<evidence type="ECO:0000313" key="1">
    <source>
        <dbReference type="EMBL" id="NEK23515.1"/>
    </source>
</evidence>
<evidence type="ECO:0000313" key="2">
    <source>
        <dbReference type="Proteomes" id="UP000468591"/>
    </source>
</evidence>
<gene>
    <name evidence="1" type="ORF">GV827_14000</name>
</gene>
<comment type="caution">
    <text evidence="1">The sequence shown here is derived from an EMBL/GenBank/DDBJ whole genome shotgun (WGS) entry which is preliminary data.</text>
</comment>
<organism evidence="1 2">
    <name type="scientific">Sulfitobacter sediminilitoris</name>
    <dbReference type="NCBI Taxonomy" id="2698830"/>
    <lineage>
        <taxon>Bacteria</taxon>
        <taxon>Pseudomonadati</taxon>
        <taxon>Pseudomonadota</taxon>
        <taxon>Alphaproteobacteria</taxon>
        <taxon>Rhodobacterales</taxon>
        <taxon>Roseobacteraceae</taxon>
        <taxon>Sulfitobacter</taxon>
    </lineage>
</organism>
<dbReference type="Proteomes" id="UP000468591">
    <property type="component" value="Unassembled WGS sequence"/>
</dbReference>
<reference evidence="1 2" key="1">
    <citation type="submission" date="2020-01" db="EMBL/GenBank/DDBJ databases">
        <title>Sulfitobacter sediminilitoris sp. nov., isolated from a tidal flat.</title>
        <authorList>
            <person name="Park S."/>
            <person name="Yoon J.-H."/>
        </authorList>
    </citation>
    <scope>NUCLEOTIDE SEQUENCE [LARGE SCALE GENOMIC DNA]</scope>
    <source>
        <strain evidence="1 2">JBTF-M27</strain>
    </source>
</reference>
<evidence type="ECO:0008006" key="3">
    <source>
        <dbReference type="Google" id="ProtNLM"/>
    </source>
</evidence>
<keyword evidence="2" id="KW-1185">Reference proteome</keyword>
<dbReference type="EMBL" id="JAABNT010000008">
    <property type="protein sequence ID" value="NEK23515.1"/>
    <property type="molecule type" value="Genomic_DNA"/>
</dbReference>
<dbReference type="RefSeq" id="WP_164354436.1">
    <property type="nucleotide sequence ID" value="NZ_JAABNT010000008.1"/>
</dbReference>
<accession>A0A6P0CEJ5</accession>
<sequence>MTEQTPVGAWLYDSLPEVYRSRDASEGYPLRDFLMVLGETGDTLLDEAARLYDNQFIETCDEWLVPYIGALIGYRPVHDVGRVSQRALVGRWIELVRSKGTAATVEEVARGATGWPAKVVEYFQNLAHPQFINHLRPQVHGGIDMRNAARLEDLGSAFDSAHYTVDVGRIALREGQHNIHNVGLFLWRLRTDQWPRHQAFQVGPRRFALHTLGLDTQVFNTPVTESGADALAGPVNLPIPLRRRFLDANLSDYYPRAFRIWVNGLEVLPGGLRICNLSDFGAGWAHAPDTTVAFDPVLGRIATPASSDPPESVEIEAYTAFPSDIGSGAYERATGFATALVPVTTVATGDNLQTALDGVQTGGAVEITDSETYPGSFSIDVDADQRLEFRAANGQRPTLDLTADMEITGAAESEVSLDGLLIGGGAIVVPDTGTNALRRLTLRHLTLLPGISAEPDGTPLQPTAPSLVIEAPNVIVEIDSCVLGGIRCHPSTVIEIRDSAVDATETVNVALAALDGESPGGRVTLGESTVIGKINARVFTLISNAILMAELATGDSWTIPIQAQDTQTGCARFSYIPPGSKVPRRYRCQPSLALAEAMAAAKEITPVLSPAQETAITRRVEGRMRPGFNERRYGRSAYLQLRNSTPVRIKAGADDESEMGVWHQVYQPQRESNLLTRLDEFLPSGLEAGFFYET</sequence>
<protein>
    <recommendedName>
        <fullName evidence="3">Phage tail protein</fullName>
    </recommendedName>
</protein>
<dbReference type="AlphaFoldDB" id="A0A6P0CEJ5"/>
<name>A0A6P0CEJ5_9RHOB</name>
<proteinExistence type="predicted"/>